<dbReference type="Pfam" id="PF00583">
    <property type="entry name" value="Acetyltransf_1"/>
    <property type="match status" value="1"/>
</dbReference>
<dbReference type="InterPro" id="IPR016181">
    <property type="entry name" value="Acyl_CoA_acyltransferase"/>
</dbReference>
<dbReference type="InterPro" id="IPR006464">
    <property type="entry name" value="AcTrfase_RimI/Ard1"/>
</dbReference>
<gene>
    <name evidence="3" type="primary">rimI</name>
    <name evidence="3" type="ORF">ISQ64_01415</name>
</gene>
<dbReference type="GO" id="GO:0005737">
    <property type="term" value="C:cytoplasm"/>
    <property type="evidence" value="ECO:0007669"/>
    <property type="project" value="UniProtKB-SubCell"/>
</dbReference>
<dbReference type="SUPFAM" id="SSF55729">
    <property type="entry name" value="Acyl-CoA N-acyltransferases (Nat)"/>
    <property type="match status" value="1"/>
</dbReference>
<sequence length="144" mass="16508">MYKISLMGLEDLDEAYKIECEVNPNPWKYETFLSSFEVGHKGLICRNDNQMIGFILFSPISPEAHVLSLAVKNESQSKGIGTLLIQSMLDQCKAMNYKKIFLEVRVSNIQAINFYEKFGFNKDAIRENYYTDNSEDALLMSLSI</sequence>
<evidence type="ECO:0000259" key="2">
    <source>
        <dbReference type="PROSITE" id="PS51186"/>
    </source>
</evidence>
<dbReference type="Proteomes" id="UP000711391">
    <property type="component" value="Unassembled WGS sequence"/>
</dbReference>
<organism evidence="3 4">
    <name type="scientific">SAR86 cluster bacterium</name>
    <dbReference type="NCBI Taxonomy" id="2030880"/>
    <lineage>
        <taxon>Bacteria</taxon>
        <taxon>Pseudomonadati</taxon>
        <taxon>Pseudomonadota</taxon>
        <taxon>Gammaproteobacteria</taxon>
        <taxon>SAR86 cluster</taxon>
    </lineage>
</organism>
<dbReference type="GO" id="GO:0005840">
    <property type="term" value="C:ribosome"/>
    <property type="evidence" value="ECO:0007669"/>
    <property type="project" value="UniProtKB-KW"/>
</dbReference>
<proteinExistence type="inferred from homology"/>
<dbReference type="InterPro" id="IPR050276">
    <property type="entry name" value="MshD_Acetyltransferase"/>
</dbReference>
<dbReference type="PROSITE" id="PS51186">
    <property type="entry name" value="GNAT"/>
    <property type="match status" value="1"/>
</dbReference>
<keyword evidence="3" id="KW-0689">Ribosomal protein</keyword>
<dbReference type="InterPro" id="IPR000182">
    <property type="entry name" value="GNAT_dom"/>
</dbReference>
<name>A0A937I7J6_9GAMM</name>
<keyword evidence="3" id="KW-0687">Ribonucleoprotein</keyword>
<dbReference type="GO" id="GO:0008999">
    <property type="term" value="F:protein-N-terminal-alanine acetyltransferase activity"/>
    <property type="evidence" value="ECO:0007669"/>
    <property type="project" value="UniProtKB-EC"/>
</dbReference>
<keyword evidence="1" id="KW-0963">Cytoplasm</keyword>
<dbReference type="PANTHER" id="PTHR43617">
    <property type="entry name" value="L-AMINO ACID N-ACETYLTRANSFERASE"/>
    <property type="match status" value="1"/>
</dbReference>
<dbReference type="CDD" id="cd04301">
    <property type="entry name" value="NAT_SF"/>
    <property type="match status" value="1"/>
</dbReference>
<comment type="function">
    <text evidence="1">Acetylates the N-terminal alanine of ribosomal protein bS18.</text>
</comment>
<accession>A0A937I7J6</accession>
<evidence type="ECO:0000256" key="1">
    <source>
        <dbReference type="RuleBase" id="RU363094"/>
    </source>
</evidence>
<feature type="domain" description="N-acetyltransferase" evidence="2">
    <location>
        <begin position="2"/>
        <end position="144"/>
    </location>
</feature>
<comment type="subcellular location">
    <subcellularLocation>
        <location evidence="1">Cytoplasm</location>
    </subcellularLocation>
</comment>
<dbReference type="EMBL" id="JADHQD010000005">
    <property type="protein sequence ID" value="MBL6818045.1"/>
    <property type="molecule type" value="Genomic_DNA"/>
</dbReference>
<comment type="caution">
    <text evidence="3">The sequence shown here is derived from an EMBL/GenBank/DDBJ whole genome shotgun (WGS) entry which is preliminary data.</text>
</comment>
<reference evidence="3" key="1">
    <citation type="submission" date="2020-10" db="EMBL/GenBank/DDBJ databases">
        <title>Microbiome of the Black Sea water column analyzed by genome centric metagenomics.</title>
        <authorList>
            <person name="Cabello-Yeves P.J."/>
            <person name="Callieri C."/>
            <person name="Picazo A."/>
            <person name="Mehrshad M."/>
            <person name="Haro-Moreno J.M."/>
            <person name="Roda-Garcia J."/>
            <person name="Dzembekova N."/>
            <person name="Slabakova V."/>
            <person name="Slabakova N."/>
            <person name="Moncheva S."/>
            <person name="Rodriguez-Valera F."/>
        </authorList>
    </citation>
    <scope>NUCLEOTIDE SEQUENCE</scope>
    <source>
        <strain evidence="3">BS307-5m-G50</strain>
    </source>
</reference>
<comment type="catalytic activity">
    <reaction evidence="1">
        <text>N-terminal L-alanyl-[ribosomal protein bS18] + acetyl-CoA = N-terminal N(alpha)-acetyl-L-alanyl-[ribosomal protein bS18] + CoA + H(+)</text>
        <dbReference type="Rhea" id="RHEA:43756"/>
        <dbReference type="Rhea" id="RHEA-COMP:10676"/>
        <dbReference type="Rhea" id="RHEA-COMP:10677"/>
        <dbReference type="ChEBI" id="CHEBI:15378"/>
        <dbReference type="ChEBI" id="CHEBI:57287"/>
        <dbReference type="ChEBI" id="CHEBI:57288"/>
        <dbReference type="ChEBI" id="CHEBI:64718"/>
        <dbReference type="ChEBI" id="CHEBI:83683"/>
        <dbReference type="EC" id="2.3.1.266"/>
    </reaction>
</comment>
<dbReference type="NCBIfam" id="TIGR01575">
    <property type="entry name" value="rimI"/>
    <property type="match status" value="1"/>
</dbReference>
<dbReference type="EC" id="2.3.1.266" evidence="1"/>
<dbReference type="AlphaFoldDB" id="A0A937I7J6"/>
<protein>
    <recommendedName>
        <fullName evidence="1">[Ribosomal protein bS18]-alanine N-acetyltransferase</fullName>
        <ecNumber evidence="1">2.3.1.266</ecNumber>
    </recommendedName>
</protein>
<comment type="similarity">
    <text evidence="1">Belongs to the acetyltransferase family. RimI subfamily.</text>
</comment>
<dbReference type="Gene3D" id="3.40.630.30">
    <property type="match status" value="1"/>
</dbReference>
<evidence type="ECO:0000313" key="4">
    <source>
        <dbReference type="Proteomes" id="UP000711391"/>
    </source>
</evidence>
<evidence type="ECO:0000313" key="3">
    <source>
        <dbReference type="EMBL" id="MBL6818045.1"/>
    </source>
</evidence>